<dbReference type="SUPFAM" id="SSF55811">
    <property type="entry name" value="Nudix"/>
    <property type="match status" value="1"/>
</dbReference>
<dbReference type="InterPro" id="IPR015797">
    <property type="entry name" value="NUDIX_hydrolase-like_dom_sf"/>
</dbReference>
<dbReference type="RefSeq" id="WP_345478082.1">
    <property type="nucleotide sequence ID" value="NZ_BAABLW010000007.1"/>
</dbReference>
<organism evidence="5 6">
    <name type="scientific">Nesterenkonia rhizosphaerae</name>
    <dbReference type="NCBI Taxonomy" id="1348272"/>
    <lineage>
        <taxon>Bacteria</taxon>
        <taxon>Bacillati</taxon>
        <taxon>Actinomycetota</taxon>
        <taxon>Actinomycetes</taxon>
        <taxon>Micrococcales</taxon>
        <taxon>Micrococcaceae</taxon>
        <taxon>Nesterenkonia</taxon>
    </lineage>
</organism>
<evidence type="ECO:0000313" key="6">
    <source>
        <dbReference type="Proteomes" id="UP001500368"/>
    </source>
</evidence>
<keyword evidence="6" id="KW-1185">Reference proteome</keyword>
<sequence>MTSSTRTPDRILVLCQKLEDEGLTPDHRRATEVVSTYNNQEWLAAGNKVSVKGDGGLIAEVPSRQTARHIAQHSPQASLRTLEAKTAIVRAVREAITTANPEAAKALADAFAAVLREYAYRLGIGEDVIERAHQFLGSPESAEEPGTVYLIPAPQEQATPVDQERLVYGSTHGVPVRLFGRDMGAYTAHRLQFGEAGGGVVIFGRHQDRLAFVRHYRSAVGETLWELPRGLMEPGESPEQAAAREFTEETGHSLSRTMVISEHYADTAIYPARSTVVYGVASAEAQTRTDEEAQEVHWLDATAIGRLLAAGEIRDGHTLAALTHYFMR</sequence>
<dbReference type="CDD" id="cd03424">
    <property type="entry name" value="NUDIX_ADPRase_Nudt5_UGPPase_Nudt14"/>
    <property type="match status" value="1"/>
</dbReference>
<dbReference type="InterPro" id="IPR051325">
    <property type="entry name" value="Nudix_hydrolase_domain"/>
</dbReference>
<evidence type="ECO:0000256" key="1">
    <source>
        <dbReference type="ARBA" id="ARBA00005582"/>
    </source>
</evidence>
<evidence type="ECO:0000256" key="3">
    <source>
        <dbReference type="RuleBase" id="RU003476"/>
    </source>
</evidence>
<reference evidence="6" key="1">
    <citation type="journal article" date="2019" name="Int. J. Syst. Evol. Microbiol.">
        <title>The Global Catalogue of Microorganisms (GCM) 10K type strain sequencing project: providing services to taxonomists for standard genome sequencing and annotation.</title>
        <authorList>
            <consortium name="The Broad Institute Genomics Platform"/>
            <consortium name="The Broad Institute Genome Sequencing Center for Infectious Disease"/>
            <person name="Wu L."/>
            <person name="Ma J."/>
        </authorList>
    </citation>
    <scope>NUCLEOTIDE SEQUENCE [LARGE SCALE GENOMIC DNA]</scope>
    <source>
        <strain evidence="6">JCM 19129</strain>
    </source>
</reference>
<dbReference type="InterPro" id="IPR000086">
    <property type="entry name" value="NUDIX_hydrolase_dom"/>
</dbReference>
<gene>
    <name evidence="5" type="ORF">GCM10025790_22330</name>
</gene>
<feature type="domain" description="Nudix hydrolase" evidence="4">
    <location>
        <begin position="199"/>
        <end position="319"/>
    </location>
</feature>
<dbReference type="PRINTS" id="PR00502">
    <property type="entry name" value="NUDIXFAMILY"/>
</dbReference>
<dbReference type="InterPro" id="IPR046193">
    <property type="entry name" value="DUF6221"/>
</dbReference>
<name>A0ABP9G0I2_9MICC</name>
<dbReference type="InterPro" id="IPR020084">
    <property type="entry name" value="NUDIX_hydrolase_CS"/>
</dbReference>
<evidence type="ECO:0000313" key="5">
    <source>
        <dbReference type="EMBL" id="GAA4924609.1"/>
    </source>
</evidence>
<dbReference type="EMBL" id="BAABLW010000007">
    <property type="protein sequence ID" value="GAA4924609.1"/>
    <property type="molecule type" value="Genomic_DNA"/>
</dbReference>
<dbReference type="InterPro" id="IPR020476">
    <property type="entry name" value="Nudix_hydrolase"/>
</dbReference>
<protein>
    <recommendedName>
        <fullName evidence="4">Nudix hydrolase domain-containing protein</fullName>
    </recommendedName>
</protein>
<evidence type="ECO:0000256" key="2">
    <source>
        <dbReference type="ARBA" id="ARBA00022801"/>
    </source>
</evidence>
<dbReference type="PROSITE" id="PS00893">
    <property type="entry name" value="NUDIX_BOX"/>
    <property type="match status" value="1"/>
</dbReference>
<evidence type="ECO:0000259" key="4">
    <source>
        <dbReference type="Pfam" id="PF00293"/>
    </source>
</evidence>
<accession>A0ABP9G0I2</accession>
<proteinExistence type="inferred from homology"/>
<comment type="similarity">
    <text evidence="1 3">Belongs to the Nudix hydrolase family.</text>
</comment>
<comment type="caution">
    <text evidence="5">The sequence shown here is derived from an EMBL/GenBank/DDBJ whole genome shotgun (WGS) entry which is preliminary data.</text>
</comment>
<dbReference type="PANTHER" id="PTHR21340:SF0">
    <property type="entry name" value="BIS(5'-NUCLEOSYL)-TETRAPHOSPHATASE [ASYMMETRICAL]"/>
    <property type="match status" value="1"/>
</dbReference>
<dbReference type="Pfam" id="PF00293">
    <property type="entry name" value="NUDIX"/>
    <property type="match status" value="1"/>
</dbReference>
<dbReference type="Gene3D" id="3.90.79.10">
    <property type="entry name" value="Nucleoside Triphosphate Pyrophosphohydrolase"/>
    <property type="match status" value="1"/>
</dbReference>
<dbReference type="Proteomes" id="UP001500368">
    <property type="component" value="Unassembled WGS sequence"/>
</dbReference>
<dbReference type="PANTHER" id="PTHR21340">
    <property type="entry name" value="DIADENOSINE 5,5-P1,P4-TETRAPHOSPHATE PYROPHOSPHOHYDROLASE MUTT"/>
    <property type="match status" value="1"/>
</dbReference>
<keyword evidence="2 3" id="KW-0378">Hydrolase</keyword>
<dbReference type="Pfam" id="PF19730">
    <property type="entry name" value="DUF6221"/>
    <property type="match status" value="1"/>
</dbReference>